<dbReference type="PROSITE" id="PS00542">
    <property type="entry name" value="COMPLEX1_30K"/>
    <property type="match status" value="1"/>
</dbReference>
<dbReference type="Gene3D" id="3.40.20.10">
    <property type="entry name" value="Severin"/>
    <property type="match status" value="1"/>
</dbReference>
<evidence type="ECO:0000256" key="10">
    <source>
        <dbReference type="RuleBase" id="RU003456"/>
    </source>
</evidence>
<comment type="subcellular location">
    <subcellularLocation>
        <location evidence="1">Mitochondrion</location>
    </subcellularLocation>
</comment>
<evidence type="ECO:0000256" key="8">
    <source>
        <dbReference type="ARBA" id="ARBA00023075"/>
    </source>
</evidence>
<gene>
    <name evidence="18" type="ORF">AGERDE_LOCUS6681</name>
</gene>
<dbReference type="Gene3D" id="2.60.40.1670">
    <property type="entry name" value="beta-sandwich domain of Sec23/24"/>
    <property type="match status" value="1"/>
</dbReference>
<dbReference type="Gene3D" id="3.30.460.80">
    <property type="entry name" value="NADH:ubiquinone oxidoreductase, 30kDa subunit"/>
    <property type="match status" value="1"/>
</dbReference>
<evidence type="ECO:0000259" key="15">
    <source>
        <dbReference type="Pfam" id="PF04811"/>
    </source>
</evidence>
<dbReference type="CDD" id="cd01479">
    <property type="entry name" value="Sec24-like"/>
    <property type="match status" value="1"/>
</dbReference>
<feature type="domain" description="Zinc finger Sec23/Sec24-type" evidence="14">
    <location>
        <begin position="391"/>
        <end position="429"/>
    </location>
</feature>
<dbReference type="Pfam" id="PF00626">
    <property type="entry name" value="Gelsolin"/>
    <property type="match status" value="1"/>
</dbReference>
<dbReference type="GO" id="GO:0030127">
    <property type="term" value="C:COPII vesicle coat"/>
    <property type="evidence" value="ECO:0007669"/>
    <property type="project" value="InterPro"/>
</dbReference>
<dbReference type="SUPFAM" id="SSF81811">
    <property type="entry name" value="Helical domain of Sec23/24"/>
    <property type="match status" value="1"/>
</dbReference>
<evidence type="ECO:0000259" key="17">
    <source>
        <dbReference type="Pfam" id="PF08033"/>
    </source>
</evidence>
<evidence type="ECO:0000256" key="2">
    <source>
        <dbReference type="ARBA" id="ARBA00007569"/>
    </source>
</evidence>
<evidence type="ECO:0000256" key="5">
    <source>
        <dbReference type="ARBA" id="ARBA00022927"/>
    </source>
</evidence>
<dbReference type="InterPro" id="IPR012990">
    <property type="entry name" value="Beta-sandwich_Sec23_24"/>
</dbReference>
<evidence type="ECO:0000256" key="7">
    <source>
        <dbReference type="ARBA" id="ARBA00023027"/>
    </source>
</evidence>
<dbReference type="InterPro" id="IPR010218">
    <property type="entry name" value="NADH_DH_suC"/>
</dbReference>
<dbReference type="SUPFAM" id="SSF81995">
    <property type="entry name" value="beta-sandwich domain of Sec23/24"/>
    <property type="match status" value="1"/>
</dbReference>
<reference evidence="18" key="1">
    <citation type="submission" date="2021-06" db="EMBL/GenBank/DDBJ databases">
        <authorList>
            <person name="Kallberg Y."/>
            <person name="Tangrot J."/>
            <person name="Rosling A."/>
        </authorList>
    </citation>
    <scope>NUCLEOTIDE SEQUENCE</scope>
    <source>
        <strain evidence="18">MT106</strain>
    </source>
</reference>
<evidence type="ECO:0000256" key="11">
    <source>
        <dbReference type="SAM" id="MobiDB-lite"/>
    </source>
</evidence>
<feature type="domain" description="Gelsolin-like" evidence="13">
    <location>
        <begin position="931"/>
        <end position="996"/>
    </location>
</feature>
<evidence type="ECO:0000259" key="16">
    <source>
        <dbReference type="Pfam" id="PF04815"/>
    </source>
</evidence>
<evidence type="ECO:0000259" key="12">
    <source>
        <dbReference type="Pfam" id="PF00329"/>
    </source>
</evidence>
<dbReference type="InterPro" id="IPR036174">
    <property type="entry name" value="Znf_Sec23_Sec24_sf"/>
</dbReference>
<evidence type="ECO:0000259" key="14">
    <source>
        <dbReference type="Pfam" id="PF04810"/>
    </source>
</evidence>
<keyword evidence="19" id="KW-1185">Reference proteome</keyword>
<comment type="similarity">
    <text evidence="3">Belongs to the SEC23/SEC24 family. SEC24 subfamily.</text>
</comment>
<name>A0A9N9B3L2_9GLOM</name>
<dbReference type="SUPFAM" id="SSF82919">
    <property type="entry name" value="Zn-finger domain of Sec23/24"/>
    <property type="match status" value="1"/>
</dbReference>
<dbReference type="PANTHER" id="PTHR13803:SF4">
    <property type="entry name" value="SECRETORY 24CD, ISOFORM C"/>
    <property type="match status" value="1"/>
</dbReference>
<feature type="compositionally biased region" description="Basic and acidic residues" evidence="11">
    <location>
        <begin position="1309"/>
        <end position="1333"/>
    </location>
</feature>
<comment type="similarity">
    <text evidence="2 10">Belongs to the complex I 30 kDa subunit family.</text>
</comment>
<dbReference type="SUPFAM" id="SSF82754">
    <property type="entry name" value="C-terminal, gelsolin-like domain of Sec23/24"/>
    <property type="match status" value="1"/>
</dbReference>
<feature type="compositionally biased region" description="Pro residues" evidence="11">
    <location>
        <begin position="32"/>
        <end position="46"/>
    </location>
</feature>
<dbReference type="InterPro" id="IPR037232">
    <property type="entry name" value="NADH_quin_OxRdtase_su_C/D-like"/>
</dbReference>
<dbReference type="Gene3D" id="3.40.50.410">
    <property type="entry name" value="von Willebrand factor, type A domain"/>
    <property type="match status" value="1"/>
</dbReference>
<evidence type="ECO:0000256" key="4">
    <source>
        <dbReference type="ARBA" id="ARBA00022448"/>
    </source>
</evidence>
<accession>A0A9N9B3L2</accession>
<comment type="catalytic activity">
    <reaction evidence="9">
        <text>a ubiquinone + NADH + 5 H(+)(in) = a ubiquinol + NAD(+) + 4 H(+)(out)</text>
        <dbReference type="Rhea" id="RHEA:29091"/>
        <dbReference type="Rhea" id="RHEA-COMP:9565"/>
        <dbReference type="Rhea" id="RHEA-COMP:9566"/>
        <dbReference type="ChEBI" id="CHEBI:15378"/>
        <dbReference type="ChEBI" id="CHEBI:16389"/>
        <dbReference type="ChEBI" id="CHEBI:17976"/>
        <dbReference type="ChEBI" id="CHEBI:57540"/>
        <dbReference type="ChEBI" id="CHEBI:57945"/>
        <dbReference type="EC" id="7.1.1.2"/>
    </reaction>
</comment>
<dbReference type="GO" id="GO:0070971">
    <property type="term" value="C:endoplasmic reticulum exit site"/>
    <property type="evidence" value="ECO:0007669"/>
    <property type="project" value="TreeGrafter"/>
</dbReference>
<feature type="domain" description="Sec23/Sec24 trunk" evidence="15">
    <location>
        <begin position="470"/>
        <end position="702"/>
    </location>
</feature>
<feature type="compositionally biased region" description="Polar residues" evidence="11">
    <location>
        <begin position="113"/>
        <end position="123"/>
    </location>
</feature>
<keyword evidence="8" id="KW-0830">Ubiquinone</keyword>
<keyword evidence="5" id="KW-0653">Protein transport</keyword>
<dbReference type="Pfam" id="PF00329">
    <property type="entry name" value="Complex1_30kDa"/>
    <property type="match status" value="1"/>
</dbReference>
<feature type="compositionally biased region" description="Pro residues" evidence="11">
    <location>
        <begin position="1"/>
        <end position="14"/>
    </location>
</feature>
<feature type="compositionally biased region" description="Low complexity" evidence="11">
    <location>
        <begin position="100"/>
        <end position="112"/>
    </location>
</feature>
<feature type="region of interest" description="Disordered" evidence="11">
    <location>
        <begin position="254"/>
        <end position="293"/>
    </location>
</feature>
<dbReference type="InterPro" id="IPR007123">
    <property type="entry name" value="Gelsolin-like_dom"/>
</dbReference>
<evidence type="ECO:0000256" key="1">
    <source>
        <dbReference type="ARBA" id="ARBA00004173"/>
    </source>
</evidence>
<dbReference type="InterPro" id="IPR036465">
    <property type="entry name" value="vWFA_dom_sf"/>
</dbReference>
<dbReference type="Pfam" id="PF04810">
    <property type="entry name" value="zf-Sec23_Sec24"/>
    <property type="match status" value="1"/>
</dbReference>
<evidence type="ECO:0000256" key="3">
    <source>
        <dbReference type="ARBA" id="ARBA00008334"/>
    </source>
</evidence>
<dbReference type="OrthoDB" id="49016at2759"/>
<dbReference type="PANTHER" id="PTHR13803">
    <property type="entry name" value="SEC24-RELATED PROTEIN"/>
    <property type="match status" value="1"/>
</dbReference>
<dbReference type="NCBIfam" id="NF004733">
    <property type="entry name" value="PRK06074.1-5"/>
    <property type="match status" value="1"/>
</dbReference>
<keyword evidence="6 10" id="KW-1278">Translocase</keyword>
<dbReference type="NCBIfam" id="TIGR01961">
    <property type="entry name" value="NuoC_fam"/>
    <property type="match status" value="1"/>
</dbReference>
<dbReference type="InterPro" id="IPR001268">
    <property type="entry name" value="NADH_UbQ_OxRdtase_30kDa_su"/>
</dbReference>
<dbReference type="InterPro" id="IPR036175">
    <property type="entry name" value="Sec23/24_helical_dom_sf"/>
</dbReference>
<dbReference type="InterPro" id="IPR006900">
    <property type="entry name" value="Sec23/24_helical_dom"/>
</dbReference>
<evidence type="ECO:0000256" key="6">
    <source>
        <dbReference type="ARBA" id="ARBA00022967"/>
    </source>
</evidence>
<dbReference type="GO" id="GO:0016651">
    <property type="term" value="F:oxidoreductase activity, acting on NAD(P)H"/>
    <property type="evidence" value="ECO:0007669"/>
    <property type="project" value="InterPro"/>
</dbReference>
<dbReference type="SUPFAM" id="SSF143243">
    <property type="entry name" value="Nqo5-like"/>
    <property type="match status" value="1"/>
</dbReference>
<dbReference type="InterPro" id="IPR041742">
    <property type="entry name" value="Sec24-like_trunk_dom"/>
</dbReference>
<keyword evidence="4 10" id="KW-0813">Transport</keyword>
<proteinExistence type="inferred from homology"/>
<feature type="domain" description="Sec23/Sec24 helical" evidence="16">
    <location>
        <begin position="804"/>
        <end position="905"/>
    </location>
</feature>
<dbReference type="FunFam" id="3.30.460.80:FF:000002">
    <property type="entry name" value="NADH dehydrogenase iron-sulfur protein 3, mitochondrial"/>
    <property type="match status" value="1"/>
</dbReference>
<dbReference type="EMBL" id="CAJVPL010001078">
    <property type="protein sequence ID" value="CAG8551291.1"/>
    <property type="molecule type" value="Genomic_DNA"/>
</dbReference>
<dbReference type="SUPFAM" id="SSF53300">
    <property type="entry name" value="vWA-like"/>
    <property type="match status" value="1"/>
</dbReference>
<dbReference type="Gene3D" id="2.30.30.380">
    <property type="entry name" value="Zn-finger domain of Sec23/24"/>
    <property type="match status" value="1"/>
</dbReference>
<sequence length="1333" mass="149650">MYAQPPPQQQPQQPPANQQQPLASHRTGTAQPPQPPPGWRPPPRPSPFQQGARPAFPSVQRPPVNGQSVPFQRPPTPAGIRPGQVPPPGTAPQFTSQRPSLTSTSSNSALNSGYQQQLQQPNVPNSPQPLQYPPTRPPIPPTNVRPPDSVNVDNVSNQMETLSINQGSSQYDQIPKTKKAPNRVYHHLTTEINTSGYSGPTATQPFVQPAPPNMYSPSTANNINQPGQEPPPNYNSIVPQPSHVQGMQTMMPPQYMQTGQIPGPPQPLQQQQQLPQPPRPNSMSAPRARIDPNQIPSPVVVQEQDQTVFDEQPYLTCSKTATIPLASTNFKAIDEGNSNPRFMRLTLYSIPNTEDLLQTSHLPLGVILQPLAKLRNDETPIQTVDFGEEGPVRCRRCKSYINPWVIFLDGGQRYICNMCQFSNEVPSEYFCNLDMSGRRADFDQRPELKFGTVEFTAPKEYWARAPSLVSHIFAIDVSWNSIKSGMLVRCVEAIRDILYNTPNSIPQGGKIGIITFDKDVHFYNLTSTIEQAQMLVVPDINDMFVPLHSGLLVDPIESREVIEGLLNCLPTMFAENKTSESVLGSVVKATHTALNETGGKVFVFQTSLPTSGPGAIRNRDDSKLYNTEKERTLFGPQDGYYKNLAIDCVDAGISIDLFLFPNAYIDVATIGLLSSLTGGETYFYPNFDAEKDGKKFANELKHGITREFGYNGLMRIRCSNGLKVEDHYGNFNMRNSTDLELAGIDSDKAFGALLKYDGKLDERSDAFIQCALLYTTSAGERRVRTHNLSIPVTTLLGNVFRHADMDTTVNFLAKQAVANTVTKPLREIRDQLTDKCVKILMSYRRHCAASSSAGQLILPEAFKLFPLYALTMLKSKALRGGVNLTSDARVHFMRLIKSIGVAESIVLFYPRMLPVHNLSEKVGYPDAYGRVKLPPLIRVSYARLDPEGAYLLENGQILIFWIGRQISPEFVKNVFGVDSIDFIDPKISSLPELDNQTSIQIRTIISYLQSQRSKYLRLTIARMQLDPTIEIEFHNLLVEDENNFAMSYVDYLCYIHKQIQTEGEFWYNKVALLTRASNGYLNPKLVHKSAFHSTPIHFQASEKPNTPGFGSPKSYAKKIEELTEYGKYLSSILPKYIQQYSVYKDELTIYVAPSAIIPVITFLRDHTAAQYKQVQDISGVDYPSREHRFEVVYNLLSLRYNARIRVKTYTDEVKPVPSIAPLYSGANWYEREAYDMYGIFFSGHPDLRRILTDYGFEGHPMRKDFPLTGYVEVRYDDEVKRVIVEPLELTQAFRNFEGAASPWEQTGPGRDDRPESFKVEKLLAKPTAEAEKK</sequence>
<dbReference type="GO" id="GO:0006886">
    <property type="term" value="P:intracellular protein transport"/>
    <property type="evidence" value="ECO:0007669"/>
    <property type="project" value="InterPro"/>
</dbReference>
<dbReference type="GO" id="GO:0090110">
    <property type="term" value="P:COPII-coated vesicle cargo loading"/>
    <property type="evidence" value="ECO:0007669"/>
    <property type="project" value="TreeGrafter"/>
</dbReference>
<organism evidence="18 19">
    <name type="scientific">Ambispora gerdemannii</name>
    <dbReference type="NCBI Taxonomy" id="144530"/>
    <lineage>
        <taxon>Eukaryota</taxon>
        <taxon>Fungi</taxon>
        <taxon>Fungi incertae sedis</taxon>
        <taxon>Mucoromycota</taxon>
        <taxon>Glomeromycotina</taxon>
        <taxon>Glomeromycetes</taxon>
        <taxon>Archaeosporales</taxon>
        <taxon>Ambisporaceae</taxon>
        <taxon>Ambispora</taxon>
    </lineage>
</organism>
<keyword evidence="7 10" id="KW-0520">NAD</keyword>
<feature type="compositionally biased region" description="Pro residues" evidence="11">
    <location>
        <begin position="124"/>
        <end position="144"/>
    </location>
</feature>
<evidence type="ECO:0000259" key="13">
    <source>
        <dbReference type="Pfam" id="PF00626"/>
    </source>
</evidence>
<dbReference type="GO" id="GO:0008137">
    <property type="term" value="F:NADH dehydrogenase (ubiquinone) activity"/>
    <property type="evidence" value="ECO:0007669"/>
    <property type="project" value="UniProtKB-EC"/>
</dbReference>
<dbReference type="HAMAP" id="MF_01357">
    <property type="entry name" value="NDH1_NuoC"/>
    <property type="match status" value="1"/>
</dbReference>
<dbReference type="InterPro" id="IPR029006">
    <property type="entry name" value="ADF-H/Gelsolin-like_dom_sf"/>
</dbReference>
<dbReference type="InterPro" id="IPR006896">
    <property type="entry name" value="Sec23/24_trunk_dom"/>
</dbReference>
<dbReference type="Proteomes" id="UP000789831">
    <property type="component" value="Unassembled WGS sequence"/>
</dbReference>
<evidence type="ECO:0000256" key="9">
    <source>
        <dbReference type="ARBA" id="ARBA00049551"/>
    </source>
</evidence>
<dbReference type="Pfam" id="PF04815">
    <property type="entry name" value="Sec23_helical"/>
    <property type="match status" value="1"/>
</dbReference>
<comment type="caution">
    <text evidence="18">The sequence shown here is derived from an EMBL/GenBank/DDBJ whole genome shotgun (WGS) entry which is preliminary data.</text>
</comment>
<dbReference type="GO" id="GO:0005739">
    <property type="term" value="C:mitochondrion"/>
    <property type="evidence" value="ECO:0007669"/>
    <property type="project" value="UniProtKB-SubCell"/>
</dbReference>
<feature type="region of interest" description="Disordered" evidence="11">
    <location>
        <begin position="1"/>
        <end position="149"/>
    </location>
</feature>
<dbReference type="Pfam" id="PF08033">
    <property type="entry name" value="Sec23_BS"/>
    <property type="match status" value="1"/>
</dbReference>
<dbReference type="InterPro" id="IPR020396">
    <property type="entry name" value="NADH_UbQ_OxRdtase_CS"/>
</dbReference>
<dbReference type="Pfam" id="PF04811">
    <property type="entry name" value="Sec23_trunk"/>
    <property type="match status" value="1"/>
</dbReference>
<feature type="region of interest" description="Disordered" evidence="11">
    <location>
        <begin position="1299"/>
        <end position="1333"/>
    </location>
</feature>
<dbReference type="InterPro" id="IPR036180">
    <property type="entry name" value="Gelsolin-like_dom_sf"/>
</dbReference>
<dbReference type="InterPro" id="IPR006895">
    <property type="entry name" value="Znf_Sec23_Sec24"/>
</dbReference>
<dbReference type="InterPro" id="IPR050550">
    <property type="entry name" value="SEC23_SEC24_subfamily"/>
</dbReference>
<dbReference type="GO" id="GO:0008270">
    <property type="term" value="F:zinc ion binding"/>
    <property type="evidence" value="ECO:0007669"/>
    <property type="project" value="InterPro"/>
</dbReference>
<evidence type="ECO:0000313" key="19">
    <source>
        <dbReference type="Proteomes" id="UP000789831"/>
    </source>
</evidence>
<evidence type="ECO:0000313" key="18">
    <source>
        <dbReference type="EMBL" id="CAG8551291.1"/>
    </source>
</evidence>
<dbReference type="GO" id="GO:0000149">
    <property type="term" value="F:SNARE binding"/>
    <property type="evidence" value="ECO:0007669"/>
    <property type="project" value="TreeGrafter"/>
</dbReference>
<dbReference type="Gene3D" id="1.20.120.730">
    <property type="entry name" value="Sec23/Sec24 helical domain"/>
    <property type="match status" value="1"/>
</dbReference>
<protein>
    <submittedName>
        <fullName evidence="18">4765_t:CDS:1</fullName>
    </submittedName>
</protein>
<feature type="domain" description="NADH:ubiquinone oxidoreductase 30kDa subunit" evidence="12">
    <location>
        <begin position="1149"/>
        <end position="1270"/>
    </location>
</feature>
<feature type="domain" description="Sec23/Sec24 beta-sandwich" evidence="17">
    <location>
        <begin position="709"/>
        <end position="793"/>
    </location>
</feature>